<dbReference type="InterPro" id="IPR012839">
    <property type="entry name" value="Organic_radical_activase"/>
</dbReference>
<name>A0A3G9JLQ2_9FIRM</name>
<dbReference type="SUPFAM" id="SSF102114">
    <property type="entry name" value="Radical SAM enzymes"/>
    <property type="match status" value="1"/>
</dbReference>
<dbReference type="InterPro" id="IPR040074">
    <property type="entry name" value="BssD/PflA/YjjW"/>
</dbReference>
<gene>
    <name evidence="10" type="ORF">SG0102_08670</name>
</gene>
<protein>
    <submittedName>
        <fullName evidence="10">Glycyl-radical enzyme activating protein</fullName>
    </submittedName>
</protein>
<evidence type="ECO:0000256" key="8">
    <source>
        <dbReference type="ARBA" id="ARBA00023014"/>
    </source>
</evidence>
<dbReference type="InterPro" id="IPR013785">
    <property type="entry name" value="Aldolase_TIM"/>
</dbReference>
<evidence type="ECO:0000256" key="6">
    <source>
        <dbReference type="ARBA" id="ARBA00023002"/>
    </source>
</evidence>
<dbReference type="Gene3D" id="3.20.20.70">
    <property type="entry name" value="Aldolase class I"/>
    <property type="match status" value="1"/>
</dbReference>
<dbReference type="SFLD" id="SFLDG01118">
    <property type="entry name" value="activating_enzymes__group_2"/>
    <property type="match status" value="1"/>
</dbReference>
<dbReference type="SUPFAM" id="SSF54862">
    <property type="entry name" value="4Fe-4S ferredoxins"/>
    <property type="match status" value="1"/>
</dbReference>
<comment type="cofactor">
    <cofactor evidence="1">
        <name>[4Fe-4S] cluster</name>
        <dbReference type="ChEBI" id="CHEBI:49883"/>
    </cofactor>
</comment>
<keyword evidence="3" id="KW-0004">4Fe-4S</keyword>
<evidence type="ECO:0000259" key="9">
    <source>
        <dbReference type="PROSITE" id="PS51918"/>
    </source>
</evidence>
<dbReference type="Pfam" id="PF04055">
    <property type="entry name" value="Radical_SAM"/>
    <property type="match status" value="1"/>
</dbReference>
<dbReference type="PROSITE" id="PS01087">
    <property type="entry name" value="RADICAL_ACTIVATING"/>
    <property type="match status" value="1"/>
</dbReference>
<dbReference type="Proteomes" id="UP000268059">
    <property type="component" value="Chromosome"/>
</dbReference>
<evidence type="ECO:0000256" key="1">
    <source>
        <dbReference type="ARBA" id="ARBA00001966"/>
    </source>
</evidence>
<proteinExistence type="inferred from homology"/>
<evidence type="ECO:0000313" key="11">
    <source>
        <dbReference type="Proteomes" id="UP000268059"/>
    </source>
</evidence>
<evidence type="ECO:0000256" key="2">
    <source>
        <dbReference type="ARBA" id="ARBA00009777"/>
    </source>
</evidence>
<organism evidence="10 11">
    <name type="scientific">Intestinibaculum porci</name>
    <dbReference type="NCBI Taxonomy" id="2487118"/>
    <lineage>
        <taxon>Bacteria</taxon>
        <taxon>Bacillati</taxon>
        <taxon>Bacillota</taxon>
        <taxon>Erysipelotrichia</taxon>
        <taxon>Erysipelotrichales</taxon>
        <taxon>Erysipelotrichaceae</taxon>
        <taxon>Intestinibaculum</taxon>
    </lineage>
</organism>
<dbReference type="PANTHER" id="PTHR30352">
    <property type="entry name" value="PYRUVATE FORMATE-LYASE-ACTIVATING ENZYME"/>
    <property type="match status" value="1"/>
</dbReference>
<evidence type="ECO:0000256" key="5">
    <source>
        <dbReference type="ARBA" id="ARBA00022723"/>
    </source>
</evidence>
<evidence type="ECO:0000256" key="7">
    <source>
        <dbReference type="ARBA" id="ARBA00023004"/>
    </source>
</evidence>
<dbReference type="NCBIfam" id="TIGR02494">
    <property type="entry name" value="PFLE_PFLC"/>
    <property type="match status" value="1"/>
</dbReference>
<evidence type="ECO:0000256" key="4">
    <source>
        <dbReference type="ARBA" id="ARBA00022691"/>
    </source>
</evidence>
<keyword evidence="4" id="KW-0949">S-adenosyl-L-methionine</keyword>
<dbReference type="GO" id="GO:0016491">
    <property type="term" value="F:oxidoreductase activity"/>
    <property type="evidence" value="ECO:0007669"/>
    <property type="project" value="UniProtKB-KW"/>
</dbReference>
<dbReference type="InParanoid" id="A0A3G9JLQ2"/>
<dbReference type="SFLD" id="SFLDS00029">
    <property type="entry name" value="Radical_SAM"/>
    <property type="match status" value="1"/>
</dbReference>
<dbReference type="InterPro" id="IPR007197">
    <property type="entry name" value="rSAM"/>
</dbReference>
<dbReference type="EMBL" id="AP019309">
    <property type="protein sequence ID" value="BBH25933.1"/>
    <property type="molecule type" value="Genomic_DNA"/>
</dbReference>
<keyword evidence="6" id="KW-0560">Oxidoreductase</keyword>
<dbReference type="InterPro" id="IPR001989">
    <property type="entry name" value="Radical_activat_CS"/>
</dbReference>
<feature type="domain" description="Radical SAM core" evidence="9">
    <location>
        <begin position="22"/>
        <end position="295"/>
    </location>
</feature>
<keyword evidence="7" id="KW-0408">Iron</keyword>
<dbReference type="PIRSF" id="PIRSF000371">
    <property type="entry name" value="PFL_act_enz"/>
    <property type="match status" value="1"/>
</dbReference>
<dbReference type="GO" id="GO:0051539">
    <property type="term" value="F:4 iron, 4 sulfur cluster binding"/>
    <property type="evidence" value="ECO:0007669"/>
    <property type="project" value="UniProtKB-KW"/>
</dbReference>
<dbReference type="InterPro" id="IPR034457">
    <property type="entry name" value="Organic_radical-activating"/>
</dbReference>
<dbReference type="SFLD" id="SFLDG01066">
    <property type="entry name" value="organic_radical-activating_enz"/>
    <property type="match status" value="1"/>
</dbReference>
<dbReference type="KEGG" id="ebm:SG0102_08670"/>
<dbReference type="InterPro" id="IPR058240">
    <property type="entry name" value="rSAM_sf"/>
</dbReference>
<keyword evidence="11" id="KW-1185">Reference proteome</keyword>
<accession>A0A3G9JLQ2</accession>
<evidence type="ECO:0000256" key="3">
    <source>
        <dbReference type="ARBA" id="ARBA00022485"/>
    </source>
</evidence>
<dbReference type="PANTHER" id="PTHR30352:SF4">
    <property type="entry name" value="PYRUVATE FORMATE-LYASE 2-ACTIVATING ENZYME"/>
    <property type="match status" value="1"/>
</dbReference>
<keyword evidence="5" id="KW-0479">Metal-binding</keyword>
<reference evidence="10 11" key="1">
    <citation type="submission" date="2018-11" db="EMBL/GenBank/DDBJ databases">
        <title>Novel Erysipelotrichaceae bacterium isolated from small intestine of a swine.</title>
        <authorList>
            <person name="Kim J.S."/>
            <person name="Choe H."/>
            <person name="Lee Y.R."/>
            <person name="Kim K.M."/>
            <person name="Park D.S."/>
        </authorList>
    </citation>
    <scope>NUCLEOTIDE SEQUENCE [LARGE SCALE GENOMIC DNA]</scope>
    <source>
        <strain evidence="10 11">SG0102</strain>
    </source>
</reference>
<comment type="similarity">
    <text evidence="2">Belongs to the organic radical-activating enzymes family.</text>
</comment>
<dbReference type="PROSITE" id="PS51918">
    <property type="entry name" value="RADICAL_SAM"/>
    <property type="match status" value="1"/>
</dbReference>
<sequence length="298" mass="34053">MPAQVMTTSKALVFDIKRFAIHDGEGLRTTIFLKGCPLRCRWCQNPEGLDVQRAPMYMSSRCIHCQLCARFIQYQDRPLLEEGEAMDLAIADCPAEALRYDSTYYSVEELIEKIKEDAPFYKYGGGVTFSGGEPLLQWRVLVSLLKECQKAGIHTAIESSLYSTHLQDVMPHLDFIYCDLKLYDAQKHLQATGVDHALILENIKTLLHSPMRERMIVRTPLIPGYTATDENIAAIAQFLVNEYPDVTYELLNYNPLASAKYEWTSFTYGLDPKTKALNQEEMEHFRLIARKQGLKNVL</sequence>
<dbReference type="AlphaFoldDB" id="A0A3G9JLQ2"/>
<keyword evidence="8" id="KW-0411">Iron-sulfur</keyword>
<evidence type="ECO:0000313" key="10">
    <source>
        <dbReference type="EMBL" id="BBH25933.1"/>
    </source>
</evidence>
<dbReference type="GO" id="GO:0046872">
    <property type="term" value="F:metal ion binding"/>
    <property type="evidence" value="ECO:0007669"/>
    <property type="project" value="UniProtKB-KW"/>
</dbReference>